<evidence type="ECO:0000313" key="1">
    <source>
        <dbReference type="EMBL" id="GJT54546.1"/>
    </source>
</evidence>
<dbReference type="Proteomes" id="UP001151760">
    <property type="component" value="Unassembled WGS sequence"/>
</dbReference>
<reference evidence="1" key="1">
    <citation type="journal article" date="2022" name="Int. J. Mol. Sci.">
        <title>Draft Genome of Tanacetum Coccineum: Genomic Comparison of Closely Related Tanacetum-Family Plants.</title>
        <authorList>
            <person name="Yamashiro T."/>
            <person name="Shiraishi A."/>
            <person name="Nakayama K."/>
            <person name="Satake H."/>
        </authorList>
    </citation>
    <scope>NUCLEOTIDE SEQUENCE</scope>
</reference>
<organism evidence="1 2">
    <name type="scientific">Tanacetum coccineum</name>
    <dbReference type="NCBI Taxonomy" id="301880"/>
    <lineage>
        <taxon>Eukaryota</taxon>
        <taxon>Viridiplantae</taxon>
        <taxon>Streptophyta</taxon>
        <taxon>Embryophyta</taxon>
        <taxon>Tracheophyta</taxon>
        <taxon>Spermatophyta</taxon>
        <taxon>Magnoliopsida</taxon>
        <taxon>eudicotyledons</taxon>
        <taxon>Gunneridae</taxon>
        <taxon>Pentapetalae</taxon>
        <taxon>asterids</taxon>
        <taxon>campanulids</taxon>
        <taxon>Asterales</taxon>
        <taxon>Asteraceae</taxon>
        <taxon>Asteroideae</taxon>
        <taxon>Anthemideae</taxon>
        <taxon>Anthemidinae</taxon>
        <taxon>Tanacetum</taxon>
    </lineage>
</organism>
<reference evidence="1" key="2">
    <citation type="submission" date="2022-01" db="EMBL/GenBank/DDBJ databases">
        <authorList>
            <person name="Yamashiro T."/>
            <person name="Shiraishi A."/>
            <person name="Satake H."/>
            <person name="Nakayama K."/>
        </authorList>
    </citation>
    <scope>NUCLEOTIDE SEQUENCE</scope>
</reference>
<sequence>MGILEETNACLAPISFTIAWVENDYDHGKIRYTHGTFEGKTNGQDDYGNPSRMDLHLTRWSLILPPAQFLISRTLQQRKEDLFDEYERFRAIGNESIHDYFVRFHKLVNDIIVDPLAYVAHTTSAPVLSSPSTPSPQLTAQSPNDALMATMTQIANLLSGFQKQFPPTNNQLRTSSNSGLMMRWHVGHLGEGHVARQCPEPRERWTLNTSKILSFTDEAKKKGDVLDVKLKDPR</sequence>
<name>A0ABQ5EU42_9ASTR</name>
<gene>
    <name evidence="1" type="ORF">Tco_0989600</name>
</gene>
<comment type="caution">
    <text evidence="1">The sequence shown here is derived from an EMBL/GenBank/DDBJ whole genome shotgun (WGS) entry which is preliminary data.</text>
</comment>
<evidence type="ECO:0000313" key="2">
    <source>
        <dbReference type="Proteomes" id="UP001151760"/>
    </source>
</evidence>
<accession>A0ABQ5EU42</accession>
<keyword evidence="2" id="KW-1185">Reference proteome</keyword>
<protein>
    <recommendedName>
        <fullName evidence="3">Retrotransposon gag domain-containing protein</fullName>
    </recommendedName>
</protein>
<dbReference type="EMBL" id="BQNB010016681">
    <property type="protein sequence ID" value="GJT54546.1"/>
    <property type="molecule type" value="Genomic_DNA"/>
</dbReference>
<evidence type="ECO:0008006" key="3">
    <source>
        <dbReference type="Google" id="ProtNLM"/>
    </source>
</evidence>
<proteinExistence type="predicted"/>